<dbReference type="RefSeq" id="WP_394367507.1">
    <property type="nucleotide sequence ID" value="NZ_JABXXR010000177.1"/>
</dbReference>
<dbReference type="Pfam" id="PF00551">
    <property type="entry name" value="Formyl_trans_N"/>
    <property type="match status" value="1"/>
</dbReference>
<feature type="non-terminal residue" evidence="2">
    <location>
        <position position="88"/>
    </location>
</feature>
<dbReference type="Proteomes" id="UP000585665">
    <property type="component" value="Unassembled WGS sequence"/>
</dbReference>
<name>A0A850PB22_9PROT</name>
<gene>
    <name evidence="2" type="ORF">HUK82_14415</name>
</gene>
<dbReference type="PANTHER" id="PTHR11138">
    <property type="entry name" value="METHIONYL-TRNA FORMYLTRANSFERASE"/>
    <property type="match status" value="1"/>
</dbReference>
<keyword evidence="3" id="KW-1185">Reference proteome</keyword>
<evidence type="ECO:0000259" key="1">
    <source>
        <dbReference type="Pfam" id="PF00551"/>
    </source>
</evidence>
<dbReference type="SUPFAM" id="SSF53328">
    <property type="entry name" value="Formyltransferase"/>
    <property type="match status" value="1"/>
</dbReference>
<dbReference type="InterPro" id="IPR002376">
    <property type="entry name" value="Formyl_transf_N"/>
</dbReference>
<evidence type="ECO:0000313" key="3">
    <source>
        <dbReference type="Proteomes" id="UP000585665"/>
    </source>
</evidence>
<evidence type="ECO:0000313" key="2">
    <source>
        <dbReference type="EMBL" id="NVN41745.1"/>
    </source>
</evidence>
<dbReference type="GO" id="GO:0004479">
    <property type="term" value="F:methionyl-tRNA formyltransferase activity"/>
    <property type="evidence" value="ECO:0007669"/>
    <property type="project" value="TreeGrafter"/>
</dbReference>
<accession>A0A850PB22</accession>
<organism evidence="2 3">
    <name type="scientific">Ameyamaea chiangmaiensis</name>
    <dbReference type="NCBI Taxonomy" id="442969"/>
    <lineage>
        <taxon>Bacteria</taxon>
        <taxon>Pseudomonadati</taxon>
        <taxon>Pseudomonadota</taxon>
        <taxon>Alphaproteobacteria</taxon>
        <taxon>Acetobacterales</taxon>
        <taxon>Acetobacteraceae</taxon>
        <taxon>Ameyamaea</taxon>
    </lineage>
</organism>
<keyword evidence="2" id="KW-0808">Transferase</keyword>
<protein>
    <submittedName>
        <fullName evidence="2">Methionyl-tRNA formyltransferase</fullName>
    </submittedName>
</protein>
<dbReference type="EMBL" id="JABXXR010000177">
    <property type="protein sequence ID" value="NVN41745.1"/>
    <property type="molecule type" value="Genomic_DNA"/>
</dbReference>
<sequence length="88" mass="9275">MRLIFMGTPAFSVPALQALHTAGHEIAAVYSQPPRPAGRGQAVHPSPVHQAALDLGVEVRTPRRVRTDAAEHAAFAALRADAAVVVAY</sequence>
<dbReference type="PANTHER" id="PTHR11138:SF5">
    <property type="entry name" value="METHIONYL-TRNA FORMYLTRANSFERASE, MITOCHONDRIAL"/>
    <property type="match status" value="1"/>
</dbReference>
<dbReference type="GO" id="GO:0005829">
    <property type="term" value="C:cytosol"/>
    <property type="evidence" value="ECO:0007669"/>
    <property type="project" value="TreeGrafter"/>
</dbReference>
<dbReference type="Gene3D" id="3.40.50.170">
    <property type="entry name" value="Formyl transferase, N-terminal domain"/>
    <property type="match status" value="1"/>
</dbReference>
<feature type="domain" description="Formyl transferase N-terminal" evidence="1">
    <location>
        <begin position="1"/>
        <end position="88"/>
    </location>
</feature>
<comment type="caution">
    <text evidence="2">The sequence shown here is derived from an EMBL/GenBank/DDBJ whole genome shotgun (WGS) entry which is preliminary data.</text>
</comment>
<reference evidence="2 3" key="1">
    <citation type="submission" date="2020-06" db="EMBL/GenBank/DDBJ databases">
        <title>Description of novel acetic acid bacteria.</title>
        <authorList>
            <person name="Sombolestani A."/>
        </authorList>
    </citation>
    <scope>NUCLEOTIDE SEQUENCE [LARGE SCALE GENOMIC DNA]</scope>
    <source>
        <strain evidence="2 3">LMG 27010</strain>
    </source>
</reference>
<dbReference type="AlphaFoldDB" id="A0A850PB22"/>
<proteinExistence type="predicted"/>
<dbReference type="InterPro" id="IPR036477">
    <property type="entry name" value="Formyl_transf_N_sf"/>
</dbReference>